<organism evidence="1 2">
    <name type="scientific">Marinicrinis sediminis</name>
    <dbReference type="NCBI Taxonomy" id="1652465"/>
    <lineage>
        <taxon>Bacteria</taxon>
        <taxon>Bacillati</taxon>
        <taxon>Bacillota</taxon>
        <taxon>Bacilli</taxon>
        <taxon>Bacillales</taxon>
        <taxon>Paenibacillaceae</taxon>
    </lineage>
</organism>
<sequence length="281" mass="33496">MDPVQKTLLEYAARSSHILHEYFQLISGYFNKESEIPIVERYVLKQLPISCHLTSESILILVGNLRVWDNEMLLRSLLEGTLKFTYLTIGTHQERKKKIEEFWEILPKINEVRRSKRATQLLQHAQDDELKLIRGVVIDDEEIAKIEEMYPRKYRKQVEQKWSYSEIVKELSKYKHLEFLNGFFHGYGIGSHLIHQDADAINFLIDHNSRIDERRRAKELAHGCRQISDIMTYCVLRYGAYKLLHNESTEDIYLESHIQLNKEMETFHKSFEQTEQKYLDY</sequence>
<comment type="caution">
    <text evidence="1">The sequence shown here is derived from an EMBL/GenBank/DDBJ whole genome shotgun (WGS) entry which is preliminary data.</text>
</comment>
<dbReference type="RefSeq" id="WP_379928920.1">
    <property type="nucleotide sequence ID" value="NZ_JBHUMM010000010.1"/>
</dbReference>
<accession>A0ABW5R8V9</accession>
<keyword evidence="2" id="KW-1185">Reference proteome</keyword>
<dbReference type="Proteomes" id="UP001597497">
    <property type="component" value="Unassembled WGS sequence"/>
</dbReference>
<reference evidence="2" key="1">
    <citation type="journal article" date="2019" name="Int. J. Syst. Evol. Microbiol.">
        <title>The Global Catalogue of Microorganisms (GCM) 10K type strain sequencing project: providing services to taxonomists for standard genome sequencing and annotation.</title>
        <authorList>
            <consortium name="The Broad Institute Genomics Platform"/>
            <consortium name="The Broad Institute Genome Sequencing Center for Infectious Disease"/>
            <person name="Wu L."/>
            <person name="Ma J."/>
        </authorList>
    </citation>
    <scope>NUCLEOTIDE SEQUENCE [LARGE SCALE GENOMIC DNA]</scope>
    <source>
        <strain evidence="2">KCTC 33676</strain>
    </source>
</reference>
<proteinExistence type="predicted"/>
<evidence type="ECO:0000313" key="1">
    <source>
        <dbReference type="EMBL" id="MFD2671455.1"/>
    </source>
</evidence>
<dbReference type="Pfam" id="PF18928">
    <property type="entry name" value="DUF5677"/>
    <property type="match status" value="1"/>
</dbReference>
<evidence type="ECO:0000313" key="2">
    <source>
        <dbReference type="Proteomes" id="UP001597497"/>
    </source>
</evidence>
<name>A0ABW5R8V9_9BACL</name>
<dbReference type="InterPro" id="IPR043733">
    <property type="entry name" value="DUF5677"/>
</dbReference>
<dbReference type="EMBL" id="JBHUMM010000010">
    <property type="protein sequence ID" value="MFD2671455.1"/>
    <property type="molecule type" value="Genomic_DNA"/>
</dbReference>
<gene>
    <name evidence="1" type="ORF">ACFSUC_07525</name>
</gene>
<protein>
    <submittedName>
        <fullName evidence="1">DUF5677 domain-containing protein</fullName>
    </submittedName>
</protein>